<accession>A0A2I0KMS2</accession>
<dbReference type="InterPro" id="IPR024096">
    <property type="entry name" value="NO_sig/Golgi_transp_ligand-bd"/>
</dbReference>
<keyword evidence="2" id="KW-1185">Reference proteome</keyword>
<reference evidence="1 2" key="1">
    <citation type="submission" date="2017-11" db="EMBL/GenBank/DDBJ databases">
        <title>De-novo sequencing of pomegranate (Punica granatum L.) genome.</title>
        <authorList>
            <person name="Akparov Z."/>
            <person name="Amiraslanov A."/>
            <person name="Hajiyeva S."/>
            <person name="Abbasov M."/>
            <person name="Kaur K."/>
            <person name="Hamwieh A."/>
            <person name="Solovyev V."/>
            <person name="Salamov A."/>
            <person name="Braich B."/>
            <person name="Kosarev P."/>
            <person name="Mahmoud A."/>
            <person name="Hajiyev E."/>
            <person name="Babayeva S."/>
            <person name="Izzatullayeva V."/>
            <person name="Mammadov A."/>
            <person name="Mammadov A."/>
            <person name="Sharifova S."/>
            <person name="Ojaghi J."/>
            <person name="Eynullazada K."/>
            <person name="Bayramov B."/>
            <person name="Abdulazimova A."/>
            <person name="Shahmuradov I."/>
        </authorList>
    </citation>
    <scope>NUCLEOTIDE SEQUENCE [LARGE SCALE GENOMIC DNA]</scope>
    <source>
        <strain evidence="2">cv. AG2017</strain>
        <tissue evidence="1">Leaf</tissue>
    </source>
</reference>
<sequence length="103" mass="11891">MVSLYCNCFYAHKPELAVRRIEAIGYQMYDGRPRFDNHLEAIEFIYKDFWSEIFKISEHNSLVFPPILQLTLGFFLTVAIITRDDQLPLSQASSTVATYLGPP</sequence>
<organism evidence="1 2">
    <name type="scientific">Punica granatum</name>
    <name type="common">Pomegranate</name>
    <dbReference type="NCBI Taxonomy" id="22663"/>
    <lineage>
        <taxon>Eukaryota</taxon>
        <taxon>Viridiplantae</taxon>
        <taxon>Streptophyta</taxon>
        <taxon>Embryophyta</taxon>
        <taxon>Tracheophyta</taxon>
        <taxon>Spermatophyta</taxon>
        <taxon>Magnoliopsida</taxon>
        <taxon>eudicotyledons</taxon>
        <taxon>Gunneridae</taxon>
        <taxon>Pentapetalae</taxon>
        <taxon>rosids</taxon>
        <taxon>malvids</taxon>
        <taxon>Myrtales</taxon>
        <taxon>Lythraceae</taxon>
        <taxon>Punica</taxon>
    </lineage>
</organism>
<name>A0A2I0KMS2_PUNGR</name>
<gene>
    <name evidence="1" type="ORF">CRG98_009915</name>
</gene>
<dbReference type="EMBL" id="PGOL01000483">
    <property type="protein sequence ID" value="PKI69759.1"/>
    <property type="molecule type" value="Genomic_DNA"/>
</dbReference>
<evidence type="ECO:0000313" key="1">
    <source>
        <dbReference type="EMBL" id="PKI69759.1"/>
    </source>
</evidence>
<comment type="caution">
    <text evidence="1">The sequence shown here is derived from an EMBL/GenBank/DDBJ whole genome shotgun (WGS) entry which is preliminary data.</text>
</comment>
<dbReference type="SUPFAM" id="SSF111126">
    <property type="entry name" value="Ligand-binding domain in the NO signalling and Golgi transport"/>
    <property type="match status" value="1"/>
</dbReference>
<dbReference type="AlphaFoldDB" id="A0A2I0KMS2"/>
<dbReference type="Proteomes" id="UP000233551">
    <property type="component" value="Unassembled WGS sequence"/>
</dbReference>
<proteinExistence type="predicted"/>
<evidence type="ECO:0000313" key="2">
    <source>
        <dbReference type="Proteomes" id="UP000233551"/>
    </source>
</evidence>
<dbReference type="STRING" id="22663.A0A2I0KMS2"/>
<protein>
    <submittedName>
        <fullName evidence="1">Uncharacterized protein</fullName>
    </submittedName>
</protein>